<feature type="transmembrane region" description="Helical" evidence="7">
    <location>
        <begin position="106"/>
        <end position="128"/>
    </location>
</feature>
<protein>
    <submittedName>
        <fullName evidence="8">Inner membrane protein YeiH</fullName>
    </submittedName>
</protein>
<gene>
    <name evidence="8" type="primary">yeiH</name>
    <name evidence="8" type="ordered locus">ETA_12780</name>
</gene>
<feature type="transmembrane region" description="Helical" evidence="7">
    <location>
        <begin position="164"/>
        <end position="185"/>
    </location>
</feature>
<dbReference type="PANTHER" id="PTHR30106:SF2">
    <property type="entry name" value="UPF0324 INNER MEMBRANE PROTEIN YEIH"/>
    <property type="match status" value="1"/>
</dbReference>
<evidence type="ECO:0000256" key="5">
    <source>
        <dbReference type="ARBA" id="ARBA00022989"/>
    </source>
</evidence>
<dbReference type="GO" id="GO:0005886">
    <property type="term" value="C:plasma membrane"/>
    <property type="evidence" value="ECO:0007669"/>
    <property type="project" value="UniProtKB-SubCell"/>
</dbReference>
<reference evidence="8 9" key="1">
    <citation type="journal article" date="2008" name="Environ. Microbiol.">
        <title>The genome of Erwinia tasmaniensis strain Et1/99, a non-pathogenic bacterium in the genus Erwinia.</title>
        <authorList>
            <person name="Kube M."/>
            <person name="Migdoll A.M."/>
            <person name="Mueller I."/>
            <person name="Kuhl H."/>
            <person name="Beck A."/>
            <person name="Reinhardt R."/>
            <person name="Geider K."/>
        </authorList>
    </citation>
    <scope>NUCLEOTIDE SEQUENCE [LARGE SCALE GENOMIC DNA]</scope>
    <source>
        <strain evidence="9">DSM 17950 / CFBP 7177 / CIP 109463 / NCPPB 4357 / Et1/99</strain>
    </source>
</reference>
<evidence type="ECO:0000256" key="4">
    <source>
        <dbReference type="ARBA" id="ARBA00022692"/>
    </source>
</evidence>
<dbReference type="Pfam" id="PF03601">
    <property type="entry name" value="Cons_hypoth698"/>
    <property type="match status" value="1"/>
</dbReference>
<dbReference type="Proteomes" id="UP000001726">
    <property type="component" value="Chromosome"/>
</dbReference>
<feature type="transmembrane region" description="Helical" evidence="7">
    <location>
        <begin position="289"/>
        <end position="312"/>
    </location>
</feature>
<dbReference type="InterPro" id="IPR018383">
    <property type="entry name" value="UPF0324_pro"/>
</dbReference>
<evidence type="ECO:0000313" key="8">
    <source>
        <dbReference type="EMBL" id="CAO96324.1"/>
    </source>
</evidence>
<dbReference type="eggNOG" id="COG2855">
    <property type="taxonomic scope" value="Bacteria"/>
</dbReference>
<dbReference type="HOGENOM" id="CLU_033541_0_0_6"/>
<evidence type="ECO:0000256" key="7">
    <source>
        <dbReference type="SAM" id="Phobius"/>
    </source>
</evidence>
<evidence type="ECO:0000256" key="1">
    <source>
        <dbReference type="ARBA" id="ARBA00004651"/>
    </source>
</evidence>
<evidence type="ECO:0000256" key="6">
    <source>
        <dbReference type="ARBA" id="ARBA00023136"/>
    </source>
</evidence>
<dbReference type="EMBL" id="CU468135">
    <property type="protein sequence ID" value="CAO96324.1"/>
    <property type="molecule type" value="Genomic_DNA"/>
</dbReference>
<comment type="subcellular location">
    <subcellularLocation>
        <location evidence="1">Cell membrane</location>
        <topology evidence="1">Multi-pass membrane protein</topology>
    </subcellularLocation>
</comment>
<dbReference type="AlphaFoldDB" id="B2VIH2"/>
<comment type="similarity">
    <text evidence="2">Belongs to the UPF0324 family.</text>
</comment>
<dbReference type="KEGG" id="eta:ETA_12780"/>
<evidence type="ECO:0000256" key="3">
    <source>
        <dbReference type="ARBA" id="ARBA00022475"/>
    </source>
</evidence>
<dbReference type="STRING" id="465817.ETA_12780"/>
<feature type="transmembrane region" description="Helical" evidence="7">
    <location>
        <begin position="324"/>
        <end position="346"/>
    </location>
</feature>
<dbReference type="InterPro" id="IPR004630">
    <property type="entry name" value="UPF0324_YeiH-like"/>
</dbReference>
<dbReference type="PANTHER" id="PTHR30106">
    <property type="entry name" value="INNER MEMBRANE PROTEIN YEIH-RELATED"/>
    <property type="match status" value="1"/>
</dbReference>
<dbReference type="NCBIfam" id="TIGR00698">
    <property type="entry name" value="YeiH family putative sulfate export transporter"/>
    <property type="match status" value="1"/>
</dbReference>
<keyword evidence="5 7" id="KW-1133">Transmembrane helix</keyword>
<keyword evidence="3" id="KW-1003">Cell membrane</keyword>
<sequence length="351" mass="37030">MMSLMTPSLPSPILTRHIPGLVMAVTIAVLATSLGNLPRVAALGLGSLTLAIIVGIIVGNTFYSRLASRCDSGTQLAKQQLLRAGIVLYGFRLTVQQLTDVGISGVLIDVLTLGSTFILACWLGQRLLKLDRDTSWLIGAGSSICGAAAILATEPLIKADTAKVAVAIATVVIFGTLAIFIYPLMWPLVSHLLPLLSAGEYGVYIGSTMHEVAQVVAAGHAIGPDAENAAVIAKLLRVMLLAPFLLLLAARVQRSEGPGRSGPIAFPWFALLFIGVTLFNSLHLLPASWIAHITQLDNLLLATAMAALGLTTRIDALKRAGFKPLLLGLFLFIWLMVGGGAINLLVQHLLA</sequence>
<evidence type="ECO:0000256" key="2">
    <source>
        <dbReference type="ARBA" id="ARBA00007977"/>
    </source>
</evidence>
<dbReference type="RefSeq" id="WP_012441018.1">
    <property type="nucleotide sequence ID" value="NC_010694.1"/>
</dbReference>
<proteinExistence type="inferred from homology"/>
<keyword evidence="9" id="KW-1185">Reference proteome</keyword>
<feature type="transmembrane region" description="Helical" evidence="7">
    <location>
        <begin position="40"/>
        <end position="63"/>
    </location>
</feature>
<feature type="transmembrane region" description="Helical" evidence="7">
    <location>
        <begin position="134"/>
        <end position="152"/>
    </location>
</feature>
<accession>B2VIH2</accession>
<feature type="transmembrane region" description="Helical" evidence="7">
    <location>
        <begin position="235"/>
        <end position="252"/>
    </location>
</feature>
<keyword evidence="6 7" id="KW-0472">Membrane</keyword>
<feature type="transmembrane region" description="Helical" evidence="7">
    <location>
        <begin position="264"/>
        <end position="283"/>
    </location>
</feature>
<name>B2VIH2_ERWT9</name>
<keyword evidence="4 7" id="KW-0812">Transmembrane</keyword>
<organism evidence="8 9">
    <name type="scientific">Erwinia tasmaniensis (strain DSM 17950 / CFBP 7177 / CIP 109463 / NCPPB 4357 / Et1/99)</name>
    <dbReference type="NCBI Taxonomy" id="465817"/>
    <lineage>
        <taxon>Bacteria</taxon>
        <taxon>Pseudomonadati</taxon>
        <taxon>Pseudomonadota</taxon>
        <taxon>Gammaproteobacteria</taxon>
        <taxon>Enterobacterales</taxon>
        <taxon>Erwiniaceae</taxon>
        <taxon>Erwinia</taxon>
    </lineage>
</organism>
<evidence type="ECO:0000313" key="9">
    <source>
        <dbReference type="Proteomes" id="UP000001726"/>
    </source>
</evidence>